<proteinExistence type="predicted"/>
<reference evidence="1 2" key="1">
    <citation type="submission" date="2015-04" db="EMBL/GenBank/DDBJ databases">
        <authorList>
            <person name="Syromyatnikov M.Y."/>
            <person name="Popov V.N."/>
        </authorList>
    </citation>
    <scope>NUCLEOTIDE SEQUENCE [LARGE SCALE GENOMIC DNA]</scope>
    <source>
        <strain evidence="1 2">CECT 5292</strain>
    </source>
</reference>
<name>A0A0U1NP89_9RHOB</name>
<accession>A0A0U1NP89</accession>
<protein>
    <submittedName>
        <fullName evidence="1">Uncharacterized protein</fullName>
    </submittedName>
</protein>
<dbReference type="STRING" id="282199.GCA_001049735_02618"/>
<organism evidence="1 2">
    <name type="scientific">Nereida ignava</name>
    <dbReference type="NCBI Taxonomy" id="282199"/>
    <lineage>
        <taxon>Bacteria</taxon>
        <taxon>Pseudomonadati</taxon>
        <taxon>Pseudomonadota</taxon>
        <taxon>Alphaproteobacteria</taxon>
        <taxon>Rhodobacterales</taxon>
        <taxon>Roseobacteraceae</taxon>
        <taxon>Nereida</taxon>
    </lineage>
</organism>
<keyword evidence="2" id="KW-1185">Reference proteome</keyword>
<gene>
    <name evidence="1" type="ORF">NIG5292_02619</name>
</gene>
<dbReference type="Proteomes" id="UP000048949">
    <property type="component" value="Unassembled WGS sequence"/>
</dbReference>
<sequence length="113" mass="13046">MSSLSETSFDYDGVVWTCALLPYRIIACRDLIQYIVQVRNEKAYRNLSYFSEWEPIERHYPQLAMAGLPLNSPEVLSHEVKRRVMRLGNKPALNDDEIERGPTCNLGQLKTSK</sequence>
<dbReference type="AlphaFoldDB" id="A0A0U1NP89"/>
<evidence type="ECO:0000313" key="2">
    <source>
        <dbReference type="Proteomes" id="UP000048949"/>
    </source>
</evidence>
<dbReference type="EMBL" id="CVQV01000023">
    <property type="protein sequence ID" value="CRK76555.1"/>
    <property type="molecule type" value="Genomic_DNA"/>
</dbReference>
<evidence type="ECO:0000313" key="1">
    <source>
        <dbReference type="EMBL" id="CRK76555.1"/>
    </source>
</evidence>